<proteinExistence type="predicted"/>
<sequence length="131" mass="14640">MKCSKGVKLKIYVESTTIMRWHTMGIIKASKVVGRRIVDFITVSHNGDTRVLIVFWTKVTLSGNVIYWALGSEEHYTFMCGVTSRVKIYMVEPDQLTKSEAEGQEGKDKTQQLCLLTFTGCILASLGSNAD</sequence>
<evidence type="ECO:0000313" key="2">
    <source>
        <dbReference type="Proteomes" id="UP000826195"/>
    </source>
</evidence>
<gene>
    <name evidence="1" type="ORF">KQX54_010819</name>
</gene>
<dbReference type="Proteomes" id="UP000826195">
    <property type="component" value="Unassembled WGS sequence"/>
</dbReference>
<accession>A0AAV7J275</accession>
<name>A0AAV7J275_COTGL</name>
<protein>
    <submittedName>
        <fullName evidence="1">Uncharacterized protein</fullName>
    </submittedName>
</protein>
<dbReference type="AlphaFoldDB" id="A0AAV7J275"/>
<dbReference type="EMBL" id="JAHXZJ010000002">
    <property type="protein sequence ID" value="KAH0564252.1"/>
    <property type="molecule type" value="Genomic_DNA"/>
</dbReference>
<keyword evidence="2" id="KW-1185">Reference proteome</keyword>
<evidence type="ECO:0000313" key="1">
    <source>
        <dbReference type="EMBL" id="KAH0564252.1"/>
    </source>
</evidence>
<organism evidence="1 2">
    <name type="scientific">Cotesia glomerata</name>
    <name type="common">Lepidopteran parasitic wasp</name>
    <name type="synonym">Apanteles glomeratus</name>
    <dbReference type="NCBI Taxonomy" id="32391"/>
    <lineage>
        <taxon>Eukaryota</taxon>
        <taxon>Metazoa</taxon>
        <taxon>Ecdysozoa</taxon>
        <taxon>Arthropoda</taxon>
        <taxon>Hexapoda</taxon>
        <taxon>Insecta</taxon>
        <taxon>Pterygota</taxon>
        <taxon>Neoptera</taxon>
        <taxon>Endopterygota</taxon>
        <taxon>Hymenoptera</taxon>
        <taxon>Apocrita</taxon>
        <taxon>Ichneumonoidea</taxon>
        <taxon>Braconidae</taxon>
        <taxon>Microgastrinae</taxon>
        <taxon>Cotesia</taxon>
    </lineage>
</organism>
<reference evidence="1 2" key="1">
    <citation type="journal article" date="2021" name="J. Hered.">
        <title>A chromosome-level genome assembly of the parasitoid wasp, Cotesia glomerata (Hymenoptera: Braconidae).</title>
        <authorList>
            <person name="Pinto B.J."/>
            <person name="Weis J.J."/>
            <person name="Gamble T."/>
            <person name="Ode P.J."/>
            <person name="Paul R."/>
            <person name="Zaspel J.M."/>
        </authorList>
    </citation>
    <scope>NUCLEOTIDE SEQUENCE [LARGE SCALE GENOMIC DNA]</scope>
    <source>
        <strain evidence="1">CgM1</strain>
    </source>
</reference>
<comment type="caution">
    <text evidence="1">The sequence shown here is derived from an EMBL/GenBank/DDBJ whole genome shotgun (WGS) entry which is preliminary data.</text>
</comment>